<dbReference type="EMBL" id="JASBWS010000018">
    <property type="protein sequence ID" value="KAJ9111589.1"/>
    <property type="molecule type" value="Genomic_DNA"/>
</dbReference>
<evidence type="ECO:0000313" key="2">
    <source>
        <dbReference type="Proteomes" id="UP001230649"/>
    </source>
</evidence>
<evidence type="ECO:0000313" key="1">
    <source>
        <dbReference type="EMBL" id="KAJ9111589.1"/>
    </source>
</evidence>
<sequence>MQDVQLNEKTGDIKGEDVRTTTNIVAVDELDFDGKHPAKHQLHAGIRQVDAAAALASKAVGHQLDPADAKRLLRKIDRNLLPLMMVPYAMQFIDKTTLGNSSILGIKTDTHLTTTQYNLLGSLFYIAYLAFEWPQNWALQRFPVGKWMSLNITCWAIFLCCFAACSNFAGLAVLRVGLGMCEGSITAGFMIVTSSWYTLSEQAVRTGYWFLMNGTAQVVSGLLSYGVLQIGLENSFKPWRVFFLLTGGMTLVVALAYWIFFPDSPMTAKFLTEEEKIMAIERIRENKTGVENKTWKKEQFIEALLDWKLWTFAVFAAFNNVRPFESSAQGNIEITWSATSKVPNSLTNQNSLIIKSLGYETWQTTLLGCVSGVVEIVTIWTSTLALKRWPNHRGYIGAAWLVPNVIGAILIVTLPYSNQAGILICLYVTGVGTPGFVIALAWINNCVTGHTKKTTTNAAFLIGYCLGNLLAPLIYSICVVMMLGIRWRLNYENKQRDKVQAESGGEEDEYGYIDEIQEDGTTITHKVDKSFMDLTDKQNLSFRYPL</sequence>
<gene>
    <name evidence="1" type="ORF">QFC20_002564</name>
</gene>
<organism evidence="1 2">
    <name type="scientific">Naganishia adeliensis</name>
    <dbReference type="NCBI Taxonomy" id="92952"/>
    <lineage>
        <taxon>Eukaryota</taxon>
        <taxon>Fungi</taxon>
        <taxon>Dikarya</taxon>
        <taxon>Basidiomycota</taxon>
        <taxon>Agaricomycotina</taxon>
        <taxon>Tremellomycetes</taxon>
        <taxon>Filobasidiales</taxon>
        <taxon>Filobasidiaceae</taxon>
        <taxon>Naganishia</taxon>
    </lineage>
</organism>
<dbReference type="Proteomes" id="UP001230649">
    <property type="component" value="Unassembled WGS sequence"/>
</dbReference>
<reference evidence="1" key="1">
    <citation type="submission" date="2023-04" db="EMBL/GenBank/DDBJ databases">
        <title>Draft Genome sequencing of Naganishia species isolated from polar environments using Oxford Nanopore Technology.</title>
        <authorList>
            <person name="Leo P."/>
            <person name="Venkateswaran K."/>
        </authorList>
    </citation>
    <scope>NUCLEOTIDE SEQUENCE</scope>
    <source>
        <strain evidence="1">MNA-CCFEE 5262</strain>
    </source>
</reference>
<keyword evidence="2" id="KW-1185">Reference proteome</keyword>
<protein>
    <submittedName>
        <fullName evidence="1">Uncharacterized protein</fullName>
    </submittedName>
</protein>
<name>A0ACC2WK40_9TREE</name>
<proteinExistence type="predicted"/>
<accession>A0ACC2WK40</accession>
<comment type="caution">
    <text evidence="1">The sequence shown here is derived from an EMBL/GenBank/DDBJ whole genome shotgun (WGS) entry which is preliminary data.</text>
</comment>